<dbReference type="Gene3D" id="4.10.400.10">
    <property type="entry name" value="Low-density Lipoprotein Receptor"/>
    <property type="match status" value="1"/>
</dbReference>
<feature type="disulfide bond" evidence="2">
    <location>
        <begin position="227"/>
        <end position="245"/>
    </location>
</feature>
<feature type="signal peptide" evidence="5">
    <location>
        <begin position="1"/>
        <end position="17"/>
    </location>
</feature>
<feature type="transmembrane region" description="Helical" evidence="4">
    <location>
        <begin position="1111"/>
        <end position="1133"/>
    </location>
</feature>
<evidence type="ECO:0000256" key="3">
    <source>
        <dbReference type="SAM" id="MobiDB-lite"/>
    </source>
</evidence>
<dbReference type="Pfam" id="PF00629">
    <property type="entry name" value="MAM"/>
    <property type="match status" value="6"/>
</dbReference>
<dbReference type="PROSITE" id="PS01209">
    <property type="entry name" value="LDLRA_1"/>
    <property type="match status" value="1"/>
</dbReference>
<gene>
    <name evidence="7" type="ORF">MATL_G00087170</name>
</gene>
<keyword evidence="8" id="KW-1185">Reference proteome</keyword>
<feature type="domain" description="MAM" evidence="6">
    <location>
        <begin position="772"/>
        <end position="932"/>
    </location>
</feature>
<dbReference type="SUPFAM" id="SSF57424">
    <property type="entry name" value="LDL receptor-like module"/>
    <property type="match status" value="1"/>
</dbReference>
<feature type="domain" description="MAM" evidence="6">
    <location>
        <begin position="445"/>
        <end position="611"/>
    </location>
</feature>
<dbReference type="PANTHER" id="PTHR23282:SF145">
    <property type="entry name" value="APICAL ENDOSOMAL GLYCOPROTEIN ISOFORM X1"/>
    <property type="match status" value="1"/>
</dbReference>
<dbReference type="InterPro" id="IPR013320">
    <property type="entry name" value="ConA-like_dom_sf"/>
</dbReference>
<feature type="region of interest" description="Disordered" evidence="3">
    <location>
        <begin position="1143"/>
        <end position="1189"/>
    </location>
</feature>
<accession>A0A9D3Q3Z2</accession>
<name>A0A9D3Q3Z2_MEGAT</name>
<dbReference type="Proteomes" id="UP001046870">
    <property type="component" value="Chromosome 6"/>
</dbReference>
<reference evidence="7" key="1">
    <citation type="submission" date="2021-01" db="EMBL/GenBank/DDBJ databases">
        <authorList>
            <person name="Zahm M."/>
            <person name="Roques C."/>
            <person name="Cabau C."/>
            <person name="Klopp C."/>
            <person name="Donnadieu C."/>
            <person name="Jouanno E."/>
            <person name="Lampietro C."/>
            <person name="Louis A."/>
            <person name="Herpin A."/>
            <person name="Echchiki A."/>
            <person name="Berthelot C."/>
            <person name="Parey E."/>
            <person name="Roest-Crollius H."/>
            <person name="Braasch I."/>
            <person name="Postlethwait J."/>
            <person name="Bobe J."/>
            <person name="Montfort J."/>
            <person name="Bouchez O."/>
            <person name="Begum T."/>
            <person name="Mejri S."/>
            <person name="Adams A."/>
            <person name="Chen W.-J."/>
            <person name="Guiguen Y."/>
        </authorList>
    </citation>
    <scope>NUCLEOTIDE SEQUENCE</scope>
    <source>
        <strain evidence="7">YG-15Mar2019-1</strain>
        <tissue evidence="7">Brain</tissue>
    </source>
</reference>
<feature type="chain" id="PRO_5039111155" description="MAM domain-containing protein" evidence="5">
    <location>
        <begin position="18"/>
        <end position="1189"/>
    </location>
</feature>
<feature type="disulfide bond" evidence="2">
    <location>
        <begin position="239"/>
        <end position="254"/>
    </location>
</feature>
<dbReference type="CDD" id="cd00112">
    <property type="entry name" value="LDLa"/>
    <property type="match status" value="1"/>
</dbReference>
<dbReference type="InterPro" id="IPR002172">
    <property type="entry name" value="LDrepeatLR_classA_rpt"/>
</dbReference>
<feature type="domain" description="MAM" evidence="6">
    <location>
        <begin position="258"/>
        <end position="422"/>
    </location>
</feature>
<dbReference type="GO" id="GO:0016020">
    <property type="term" value="C:membrane"/>
    <property type="evidence" value="ECO:0007669"/>
    <property type="project" value="InterPro"/>
</dbReference>
<evidence type="ECO:0000256" key="5">
    <source>
        <dbReference type="SAM" id="SignalP"/>
    </source>
</evidence>
<feature type="disulfide bond" evidence="2">
    <location>
        <begin position="220"/>
        <end position="232"/>
    </location>
</feature>
<dbReference type="Gene3D" id="2.60.120.200">
    <property type="match status" value="6"/>
</dbReference>
<dbReference type="AlphaFoldDB" id="A0A9D3Q3Z2"/>
<dbReference type="InterPro" id="IPR036055">
    <property type="entry name" value="LDL_receptor-like_sf"/>
</dbReference>
<protein>
    <recommendedName>
        <fullName evidence="6">MAM domain-containing protein</fullName>
    </recommendedName>
</protein>
<evidence type="ECO:0000256" key="1">
    <source>
        <dbReference type="ARBA" id="ARBA00023157"/>
    </source>
</evidence>
<feature type="domain" description="MAM" evidence="6">
    <location>
        <begin position="49"/>
        <end position="213"/>
    </location>
</feature>
<dbReference type="SMART" id="SM00137">
    <property type="entry name" value="MAM"/>
    <property type="match status" value="5"/>
</dbReference>
<evidence type="ECO:0000256" key="4">
    <source>
        <dbReference type="SAM" id="Phobius"/>
    </source>
</evidence>
<dbReference type="PROSITE" id="PS50068">
    <property type="entry name" value="LDLRA_2"/>
    <property type="match status" value="1"/>
</dbReference>
<feature type="domain" description="MAM" evidence="6">
    <location>
        <begin position="935"/>
        <end position="1093"/>
    </location>
</feature>
<evidence type="ECO:0000259" key="6">
    <source>
        <dbReference type="PROSITE" id="PS50060"/>
    </source>
</evidence>
<dbReference type="InterPro" id="IPR051560">
    <property type="entry name" value="MAM_domain-containing"/>
</dbReference>
<dbReference type="EMBL" id="JAFDVH010000006">
    <property type="protein sequence ID" value="KAG7476848.1"/>
    <property type="molecule type" value="Genomic_DNA"/>
</dbReference>
<evidence type="ECO:0000313" key="7">
    <source>
        <dbReference type="EMBL" id="KAG7476848.1"/>
    </source>
</evidence>
<evidence type="ECO:0000256" key="2">
    <source>
        <dbReference type="PROSITE-ProRule" id="PRU00124"/>
    </source>
</evidence>
<evidence type="ECO:0000313" key="8">
    <source>
        <dbReference type="Proteomes" id="UP001046870"/>
    </source>
</evidence>
<dbReference type="InterPro" id="IPR000998">
    <property type="entry name" value="MAM_dom"/>
</dbReference>
<keyword evidence="4" id="KW-1133">Transmembrane helix</keyword>
<dbReference type="SMART" id="SM00192">
    <property type="entry name" value="LDLa"/>
    <property type="match status" value="2"/>
</dbReference>
<keyword evidence="4" id="KW-0472">Membrane</keyword>
<keyword evidence="1 2" id="KW-1015">Disulfide bond</keyword>
<dbReference type="InterPro" id="IPR023415">
    <property type="entry name" value="LDLR_class-A_CS"/>
</dbReference>
<dbReference type="OrthoDB" id="8847287at2759"/>
<feature type="domain" description="MAM" evidence="6">
    <location>
        <begin position="621"/>
        <end position="770"/>
    </location>
</feature>
<feature type="compositionally biased region" description="Basic and acidic residues" evidence="3">
    <location>
        <begin position="1174"/>
        <end position="1189"/>
    </location>
</feature>
<comment type="caution">
    <text evidence="7">The sequence shown here is derived from an EMBL/GenBank/DDBJ whole genome shotgun (WGS) entry which is preliminary data.</text>
</comment>
<sequence>MWKALTLIPVFSAIGLAQNDCPTELKCNFVCDCLHCSDEQNCGYNGRNFGCDFEDVAICGWKDKSDTAVYSWERRTRGDTLPDSGPSSDFTTGTSKGWFMAVTSVNSPSVALLVSPMMRQSSVTCRLRLRYFIWDSGHAGLDGRSLWGSVLRKDNQAAVVWRPEVTSFRGWREASIYLGRISQEFQFRLHSHRSQGRRGDIAIDELEFLDCSLPDPEKKCGVGSLQCARGGCVEASQICDGSDDCGDGTDEKNCGEYWSCDFEDGLCGWDLRTFSSLKWGRTTQQNLSSVPVDPWVGPGRDHSTNTASGSFLYLTSADNMKSDWSQFQSPVLEPTNSTHPCQMVLYTHQFGPRAGGLSILVVDTQIYPVWERGGELGDLWVKAVVEFNINVTFQIVLVGAVRDEHYGGLAVDSIRMSPGCRISNGSSPNATYPKPPQHPCTGTDLMCNFQANCPSAEDEDKCGDFSYKQGSAGWADASLGTQGWALHLVQNGSSKEEYLYVTEAPGQQLSEARTRTPPLGPSGPVCTLRLSYSLTGNSSRIGELSLSVIDKVLGTWSHLWAVSSVGSEEWVKQEVYIGARDHRFQLELGAKKLSPSAKIAVKDIQYINCYSEYFPATPEDLWCNFEEGLCGWYQDQTDNYDWTVLRGMDHTIGIGTSLVVDVWSTALWGLSGRLLSFPHLPTPAEHCLSFWYKLYGPQTGTLNVKVLSDDGVEVLLWTRSGAHGNTWHEGQCPIPPQHINFQLVFEAVRAGFDGQVAIDDVVVLARPCGAQSICSFEGQTCGYTSSGDSRWVHQNQVSGGVKPGPTTDHTLETEAGYYMIADTSVEVLPLGSMTNLTSPSRSAAPQTECVHFWYHMGGDKPGSLSVYVKPQKGERMKVFSDSLNQGDAWRHGKGNISSTEDWQLEFVVEGAGGTKTHIAIDDIIFLSHSCHQPDTKCDLERGLCGWSNTQALGTLDWELSSAEKEMHYPTPPYDHTLETEKGHFLFLPNSPRDTAGEEAWLLSPHLPPTLGTCLRFWVHKPTSHDGGFGVFRVSGNTQEQLLKLDQVNGVWKRYDINVTSKEEYQIAFQGIKGKIGVLALDDIQYTPGVDCAGQNTDSKPAPPPSDDKGGIAASIIVLLLLLITLAAVLVFYLRTRQRRGSQDSMKMAGSGGITNEAYDPSTADRVTVPQMNRQQDDRFEIDSEEREIH</sequence>
<organism evidence="7 8">
    <name type="scientific">Megalops atlanticus</name>
    <name type="common">Tarpon</name>
    <name type="synonym">Clupea gigantea</name>
    <dbReference type="NCBI Taxonomy" id="7932"/>
    <lineage>
        <taxon>Eukaryota</taxon>
        <taxon>Metazoa</taxon>
        <taxon>Chordata</taxon>
        <taxon>Craniata</taxon>
        <taxon>Vertebrata</taxon>
        <taxon>Euteleostomi</taxon>
        <taxon>Actinopterygii</taxon>
        <taxon>Neopterygii</taxon>
        <taxon>Teleostei</taxon>
        <taxon>Elopiformes</taxon>
        <taxon>Megalopidae</taxon>
        <taxon>Megalops</taxon>
    </lineage>
</organism>
<dbReference type="PANTHER" id="PTHR23282">
    <property type="entry name" value="APICAL ENDOSOMAL GLYCOPROTEIN PRECURSOR"/>
    <property type="match status" value="1"/>
</dbReference>
<keyword evidence="5" id="KW-0732">Signal</keyword>
<proteinExistence type="predicted"/>
<dbReference type="SUPFAM" id="SSF49899">
    <property type="entry name" value="Concanavalin A-like lectins/glucanases"/>
    <property type="match status" value="6"/>
</dbReference>
<dbReference type="PROSITE" id="PS50060">
    <property type="entry name" value="MAM_2"/>
    <property type="match status" value="6"/>
</dbReference>
<dbReference type="Pfam" id="PF00057">
    <property type="entry name" value="Ldl_recept_a"/>
    <property type="match status" value="1"/>
</dbReference>
<dbReference type="PRINTS" id="PR00261">
    <property type="entry name" value="LDLRECEPTOR"/>
</dbReference>
<keyword evidence="4" id="KW-0812">Transmembrane</keyword>
<dbReference type="PRINTS" id="PR00020">
    <property type="entry name" value="MAMDOMAIN"/>
</dbReference>
<dbReference type="CDD" id="cd06263">
    <property type="entry name" value="MAM"/>
    <property type="match status" value="5"/>
</dbReference>